<evidence type="ECO:0000313" key="2">
    <source>
        <dbReference type="Proteomes" id="UP001319180"/>
    </source>
</evidence>
<name>A0AAP2D8C9_9BACT</name>
<dbReference type="Proteomes" id="UP001319180">
    <property type="component" value="Unassembled WGS sequence"/>
</dbReference>
<proteinExistence type="predicted"/>
<organism evidence="1 2">
    <name type="scientific">Dawidia soli</name>
    <dbReference type="NCBI Taxonomy" id="2782352"/>
    <lineage>
        <taxon>Bacteria</taxon>
        <taxon>Pseudomonadati</taxon>
        <taxon>Bacteroidota</taxon>
        <taxon>Cytophagia</taxon>
        <taxon>Cytophagales</taxon>
        <taxon>Chryseotaleaceae</taxon>
        <taxon>Dawidia</taxon>
    </lineage>
</organism>
<keyword evidence="2" id="KW-1185">Reference proteome</keyword>
<dbReference type="Pfam" id="PF22550">
    <property type="entry name" value="CesT_Tir_1"/>
    <property type="match status" value="1"/>
</dbReference>
<dbReference type="EMBL" id="JAHESC010000013">
    <property type="protein sequence ID" value="MBT1687059.1"/>
    <property type="molecule type" value="Genomic_DNA"/>
</dbReference>
<dbReference type="AlphaFoldDB" id="A0AAP2D8C9"/>
<reference evidence="1 2" key="1">
    <citation type="submission" date="2021-05" db="EMBL/GenBank/DDBJ databases">
        <title>A Polyphasic approach of four new species of the genus Ohtaekwangia: Ohtaekwangia histidinii sp. nov., Ohtaekwangia cretensis sp. nov., Ohtaekwangia indiensis sp. nov., Ohtaekwangia reichenbachii sp. nov. from diverse environment.</title>
        <authorList>
            <person name="Octaviana S."/>
        </authorList>
    </citation>
    <scope>NUCLEOTIDE SEQUENCE [LARGE SCALE GENOMIC DNA]</scope>
    <source>
        <strain evidence="1 2">PWU37</strain>
    </source>
</reference>
<comment type="caution">
    <text evidence="1">The sequence shown here is derived from an EMBL/GenBank/DDBJ whole genome shotgun (WGS) entry which is preliminary data.</text>
</comment>
<evidence type="ECO:0000313" key="1">
    <source>
        <dbReference type="EMBL" id="MBT1687059.1"/>
    </source>
</evidence>
<gene>
    <name evidence="1" type="ORF">KK078_10845</name>
</gene>
<dbReference type="Gene3D" id="3.30.1460.10">
    <property type="match status" value="1"/>
</dbReference>
<accession>A0AAP2D8C9</accession>
<protein>
    <submittedName>
        <fullName evidence="1">CesT family type III secretion system chaperone</fullName>
    </submittedName>
</protein>
<dbReference type="SUPFAM" id="SSF69635">
    <property type="entry name" value="Type III secretory system chaperone-like"/>
    <property type="match status" value="1"/>
</dbReference>
<dbReference type="InterPro" id="IPR054345">
    <property type="entry name" value="Tir-like"/>
</dbReference>
<sequence length="139" mass="16302">MFLSADTTRMNPFETIEDFARRLNCRILYKNEQHGILKIDNQPDGIHNLILGIAPPILIMEQFLFSFREDNLNMFKKLLQKNRDTIHGAFVINEEGDRVLFRYTMQLQNIDFNEFESALNSLGLLLSEFSQQIIDFSKL</sequence>